<feature type="domain" description="GIY-YIG" evidence="2">
    <location>
        <begin position="6"/>
        <end position="81"/>
    </location>
</feature>
<dbReference type="RefSeq" id="WP_138482889.1">
    <property type="nucleotide sequence ID" value="NZ_PPSW01000025.1"/>
</dbReference>
<sequence>MAQDIKVWSVYIVESRLGHWYTGITNNVDARVEAHNAGKGAKNLKGKAPIKLIYNKAVGDKSTAAKLEWHLKKLNKVQKIQFVESNGICANETIKSLIDSTTA</sequence>
<dbReference type="PROSITE" id="PS50164">
    <property type="entry name" value="GIY_YIG"/>
    <property type="match status" value="1"/>
</dbReference>
<dbReference type="SUPFAM" id="SSF82771">
    <property type="entry name" value="GIY-YIG endonuclease"/>
    <property type="match status" value="1"/>
</dbReference>
<dbReference type="InterPro" id="IPR035901">
    <property type="entry name" value="GIY-YIG_endonuc_sf"/>
</dbReference>
<gene>
    <name evidence="3" type="ORF">C1E24_15305</name>
</gene>
<dbReference type="Pfam" id="PF01541">
    <property type="entry name" value="GIY-YIG"/>
    <property type="match status" value="1"/>
</dbReference>
<dbReference type="InterPro" id="IPR050190">
    <property type="entry name" value="UPF0213_domain"/>
</dbReference>
<accession>A0A5R9PZ05</accession>
<dbReference type="PANTHER" id="PTHR34477:SF1">
    <property type="entry name" value="UPF0213 PROTEIN YHBQ"/>
    <property type="match status" value="1"/>
</dbReference>
<evidence type="ECO:0000259" key="2">
    <source>
        <dbReference type="PROSITE" id="PS50164"/>
    </source>
</evidence>
<dbReference type="InterPro" id="IPR000305">
    <property type="entry name" value="GIY-YIG_endonuc"/>
</dbReference>
<reference evidence="3 4" key="1">
    <citation type="submission" date="2018-01" db="EMBL/GenBank/DDBJ databases">
        <title>Co-occurrence of chitin degradation, pigmentation and bioactivity in marine Pseudoalteromonas.</title>
        <authorList>
            <person name="Paulsen S."/>
            <person name="Gram L."/>
            <person name="Machado H."/>
        </authorList>
    </citation>
    <scope>NUCLEOTIDE SEQUENCE [LARGE SCALE GENOMIC DNA]</scope>
    <source>
        <strain evidence="3 4">S3663</strain>
    </source>
</reference>
<dbReference type="Gene3D" id="3.40.1440.10">
    <property type="entry name" value="GIY-YIG endonuclease"/>
    <property type="match status" value="1"/>
</dbReference>
<comment type="caution">
    <text evidence="3">The sequence shown here is derived from an EMBL/GenBank/DDBJ whole genome shotgun (WGS) entry which is preliminary data.</text>
</comment>
<name>A0A5R9PZ05_9GAMM</name>
<proteinExistence type="inferred from homology"/>
<evidence type="ECO:0000313" key="3">
    <source>
        <dbReference type="EMBL" id="TLX46128.1"/>
    </source>
</evidence>
<evidence type="ECO:0000313" key="4">
    <source>
        <dbReference type="Proteomes" id="UP000309186"/>
    </source>
</evidence>
<dbReference type="Proteomes" id="UP000309186">
    <property type="component" value="Unassembled WGS sequence"/>
</dbReference>
<dbReference type="PANTHER" id="PTHR34477">
    <property type="entry name" value="UPF0213 PROTEIN YHBQ"/>
    <property type="match status" value="1"/>
</dbReference>
<comment type="similarity">
    <text evidence="1">Belongs to the UPF0213 family.</text>
</comment>
<dbReference type="EMBL" id="PPSW01000025">
    <property type="protein sequence ID" value="TLX46128.1"/>
    <property type="molecule type" value="Genomic_DNA"/>
</dbReference>
<dbReference type="OrthoDB" id="9797095at2"/>
<dbReference type="CDD" id="cd10456">
    <property type="entry name" value="GIY-YIG_UPF0213"/>
    <property type="match status" value="1"/>
</dbReference>
<evidence type="ECO:0000256" key="1">
    <source>
        <dbReference type="ARBA" id="ARBA00007435"/>
    </source>
</evidence>
<dbReference type="AlphaFoldDB" id="A0A5R9PZ05"/>
<organism evidence="3 4">
    <name type="scientific">Pseudoalteromonas phenolica</name>
    <dbReference type="NCBI Taxonomy" id="161398"/>
    <lineage>
        <taxon>Bacteria</taxon>
        <taxon>Pseudomonadati</taxon>
        <taxon>Pseudomonadota</taxon>
        <taxon>Gammaproteobacteria</taxon>
        <taxon>Alteromonadales</taxon>
        <taxon>Pseudoalteromonadaceae</taxon>
        <taxon>Pseudoalteromonas</taxon>
    </lineage>
</organism>
<protein>
    <recommendedName>
        <fullName evidence="2">GIY-YIG domain-containing protein</fullName>
    </recommendedName>
</protein>